<organism evidence="3 4">
    <name type="scientific">Kineosporia mesophila</name>
    <dbReference type="NCBI Taxonomy" id="566012"/>
    <lineage>
        <taxon>Bacteria</taxon>
        <taxon>Bacillati</taxon>
        <taxon>Actinomycetota</taxon>
        <taxon>Actinomycetes</taxon>
        <taxon>Kineosporiales</taxon>
        <taxon>Kineosporiaceae</taxon>
        <taxon>Kineosporia</taxon>
    </lineage>
</organism>
<dbReference type="SUPFAM" id="SSF52499">
    <property type="entry name" value="Isochorismatase-like hydrolases"/>
    <property type="match status" value="1"/>
</dbReference>
<dbReference type="InterPro" id="IPR000868">
    <property type="entry name" value="Isochorismatase-like_dom"/>
</dbReference>
<dbReference type="EMBL" id="BAAAZO010000002">
    <property type="protein sequence ID" value="GAA3598020.1"/>
    <property type="molecule type" value="Genomic_DNA"/>
</dbReference>
<dbReference type="PANTHER" id="PTHR43540:SF7">
    <property type="entry name" value="ISOCHORISMATASE FAMILY PROTEIN YECD"/>
    <property type="match status" value="1"/>
</dbReference>
<sequence length="189" mass="19818">MTITAIREHAALIVVDLQQGTLAQNLTTPAGQILTNAATLADAFRAGGRPVVLVTAHAMPSGLTEYGGGPRPMPEGWDTLAPQLAQQPGDIVISKSAWSAFTGTDLHEQLRDLGVTQTVIIGLATSFGVESTARTAYDLGYDVVIASDAIADLSEESHRSSLTRVFPVLAQIGTTSEITDLLRPAAAVR</sequence>
<dbReference type="GO" id="GO:0016787">
    <property type="term" value="F:hydrolase activity"/>
    <property type="evidence" value="ECO:0007669"/>
    <property type="project" value="UniProtKB-KW"/>
</dbReference>
<evidence type="ECO:0000313" key="4">
    <source>
        <dbReference type="Proteomes" id="UP001501074"/>
    </source>
</evidence>
<keyword evidence="4" id="KW-1185">Reference proteome</keyword>
<dbReference type="Gene3D" id="3.40.50.850">
    <property type="entry name" value="Isochorismatase-like"/>
    <property type="match status" value="1"/>
</dbReference>
<proteinExistence type="predicted"/>
<dbReference type="Proteomes" id="UP001501074">
    <property type="component" value="Unassembled WGS sequence"/>
</dbReference>
<comment type="caution">
    <text evidence="3">The sequence shown here is derived from an EMBL/GenBank/DDBJ whole genome shotgun (WGS) entry which is preliminary data.</text>
</comment>
<feature type="domain" description="Isochorismatase-like" evidence="2">
    <location>
        <begin position="10"/>
        <end position="176"/>
    </location>
</feature>
<keyword evidence="1 3" id="KW-0378">Hydrolase</keyword>
<dbReference type="PANTHER" id="PTHR43540">
    <property type="entry name" value="PEROXYUREIDOACRYLATE/UREIDOACRYLATE AMIDOHYDROLASE-RELATED"/>
    <property type="match status" value="1"/>
</dbReference>
<dbReference type="InterPro" id="IPR036380">
    <property type="entry name" value="Isochorismatase-like_sf"/>
</dbReference>
<gene>
    <name evidence="3" type="ORF">GCM10022223_11530</name>
</gene>
<dbReference type="InterPro" id="IPR050272">
    <property type="entry name" value="Isochorismatase-like_hydrls"/>
</dbReference>
<dbReference type="RefSeq" id="WP_231485905.1">
    <property type="nucleotide sequence ID" value="NZ_BAAAZO010000002.1"/>
</dbReference>
<dbReference type="CDD" id="cd00431">
    <property type="entry name" value="cysteine_hydrolases"/>
    <property type="match status" value="1"/>
</dbReference>
<dbReference type="Pfam" id="PF00857">
    <property type="entry name" value="Isochorismatase"/>
    <property type="match status" value="1"/>
</dbReference>
<accession>A0ABP6Z3T5</accession>
<evidence type="ECO:0000259" key="2">
    <source>
        <dbReference type="Pfam" id="PF00857"/>
    </source>
</evidence>
<evidence type="ECO:0000313" key="3">
    <source>
        <dbReference type="EMBL" id="GAA3598020.1"/>
    </source>
</evidence>
<reference evidence="4" key="1">
    <citation type="journal article" date="2019" name="Int. J. Syst. Evol. Microbiol.">
        <title>The Global Catalogue of Microorganisms (GCM) 10K type strain sequencing project: providing services to taxonomists for standard genome sequencing and annotation.</title>
        <authorList>
            <consortium name="The Broad Institute Genomics Platform"/>
            <consortium name="The Broad Institute Genome Sequencing Center for Infectious Disease"/>
            <person name="Wu L."/>
            <person name="Ma J."/>
        </authorList>
    </citation>
    <scope>NUCLEOTIDE SEQUENCE [LARGE SCALE GENOMIC DNA]</scope>
    <source>
        <strain evidence="4">JCM 16902</strain>
    </source>
</reference>
<evidence type="ECO:0000256" key="1">
    <source>
        <dbReference type="ARBA" id="ARBA00022801"/>
    </source>
</evidence>
<name>A0ABP6Z3T5_9ACTN</name>
<protein>
    <submittedName>
        <fullName evidence="3">Hydrolase</fullName>
    </submittedName>
</protein>